<protein>
    <submittedName>
        <fullName evidence="2">Uncharacterized protein</fullName>
    </submittedName>
</protein>
<feature type="transmembrane region" description="Helical" evidence="1">
    <location>
        <begin position="210"/>
        <end position="227"/>
    </location>
</feature>
<dbReference type="Proteomes" id="UP000612362">
    <property type="component" value="Unassembled WGS sequence"/>
</dbReference>
<keyword evidence="3" id="KW-1185">Reference proteome</keyword>
<evidence type="ECO:0000256" key="1">
    <source>
        <dbReference type="SAM" id="Phobius"/>
    </source>
</evidence>
<name>A0A8J3I5M2_9CHLR</name>
<gene>
    <name evidence="2" type="ORF">KSX_59990</name>
</gene>
<accession>A0A8J3I5M2</accession>
<proteinExistence type="predicted"/>
<keyword evidence="1" id="KW-0472">Membrane</keyword>
<evidence type="ECO:0000313" key="3">
    <source>
        <dbReference type="Proteomes" id="UP000612362"/>
    </source>
</evidence>
<feature type="transmembrane region" description="Helical" evidence="1">
    <location>
        <begin position="110"/>
        <end position="131"/>
    </location>
</feature>
<feature type="transmembrane region" description="Helical" evidence="1">
    <location>
        <begin position="182"/>
        <end position="203"/>
    </location>
</feature>
<keyword evidence="1" id="KW-0812">Transmembrane</keyword>
<feature type="transmembrane region" description="Helical" evidence="1">
    <location>
        <begin position="152"/>
        <end position="176"/>
    </location>
</feature>
<organism evidence="2 3">
    <name type="scientific">Ktedonospora formicarum</name>
    <dbReference type="NCBI Taxonomy" id="2778364"/>
    <lineage>
        <taxon>Bacteria</taxon>
        <taxon>Bacillati</taxon>
        <taxon>Chloroflexota</taxon>
        <taxon>Ktedonobacteria</taxon>
        <taxon>Ktedonobacterales</taxon>
        <taxon>Ktedonobacteraceae</taxon>
        <taxon>Ktedonospora</taxon>
    </lineage>
</organism>
<comment type="caution">
    <text evidence="2">The sequence shown here is derived from an EMBL/GenBank/DDBJ whole genome shotgun (WGS) entry which is preliminary data.</text>
</comment>
<feature type="transmembrane region" description="Helical" evidence="1">
    <location>
        <begin position="86"/>
        <end position="104"/>
    </location>
</feature>
<reference evidence="2" key="1">
    <citation type="submission" date="2020-10" db="EMBL/GenBank/DDBJ databases">
        <title>Taxonomic study of unclassified bacteria belonging to the class Ktedonobacteria.</title>
        <authorList>
            <person name="Yabe S."/>
            <person name="Wang C.M."/>
            <person name="Zheng Y."/>
            <person name="Sakai Y."/>
            <person name="Cavaletti L."/>
            <person name="Monciardini P."/>
            <person name="Donadio S."/>
        </authorList>
    </citation>
    <scope>NUCLEOTIDE SEQUENCE</scope>
    <source>
        <strain evidence="2">SOSP1-1</strain>
    </source>
</reference>
<evidence type="ECO:0000313" key="2">
    <source>
        <dbReference type="EMBL" id="GHO47836.1"/>
    </source>
</evidence>
<dbReference type="AlphaFoldDB" id="A0A8J3I5M2"/>
<keyword evidence="1" id="KW-1133">Transmembrane helix</keyword>
<dbReference type="EMBL" id="BNJF01000003">
    <property type="protein sequence ID" value="GHO47836.1"/>
    <property type="molecule type" value="Genomic_DNA"/>
</dbReference>
<feature type="transmembrane region" description="Helical" evidence="1">
    <location>
        <begin position="247"/>
        <end position="266"/>
    </location>
</feature>
<sequence>MIDIHFKQCASCRKEFEHWSRIYETLQAIKTQTPNPRPDLFQLVEQRIDERNVAASLHRLVEHTFRLGGIVMEHVGAQLRLVRHDLWWMPLPLIPLALAIAIFARQMEYSAPILAFLGSLITALGLAFLYARESDPAREVILSTPMPAHLLLYLRSGIMFTYNLLINLLCLLPLLLTQGTPTLSWFITNWLAPLCCLTALSLLVSVLCNANAAIFLCMLLWILRLLASSTQFHPINFAQQYESFWHQSPALFLIAFIAACISLLFINRRERYIL</sequence>